<dbReference type="CDD" id="cd01949">
    <property type="entry name" value="GGDEF"/>
    <property type="match status" value="1"/>
</dbReference>
<dbReference type="InterPro" id="IPR043128">
    <property type="entry name" value="Rev_trsase/Diguanyl_cyclase"/>
</dbReference>
<dbReference type="Pfam" id="PF13426">
    <property type="entry name" value="PAS_9"/>
    <property type="match status" value="1"/>
</dbReference>
<feature type="domain" description="PAS" evidence="2">
    <location>
        <begin position="407"/>
        <end position="452"/>
    </location>
</feature>
<dbReference type="InterPro" id="IPR035965">
    <property type="entry name" value="PAS-like_dom_sf"/>
</dbReference>
<dbReference type="FunFam" id="3.30.450.20:FF:000088">
    <property type="entry name" value="Sensory transduction histidine kinase"/>
    <property type="match status" value="1"/>
</dbReference>
<dbReference type="SMART" id="SM00267">
    <property type="entry name" value="GGDEF"/>
    <property type="match status" value="1"/>
</dbReference>
<dbReference type="InterPro" id="IPR000160">
    <property type="entry name" value="GGDEF_dom"/>
</dbReference>
<dbReference type="SUPFAM" id="SSF55073">
    <property type="entry name" value="Nucleotide cyclase"/>
    <property type="match status" value="1"/>
</dbReference>
<feature type="domain" description="PAC" evidence="3">
    <location>
        <begin position="577"/>
        <end position="629"/>
    </location>
</feature>
<dbReference type="InterPro" id="IPR029787">
    <property type="entry name" value="Nucleotide_cyclase"/>
</dbReference>
<accession>A0A3B1C8C9</accession>
<dbReference type="AlphaFoldDB" id="A0A3B1C8C9"/>
<name>A0A3B1C8C9_9ZZZZ</name>
<feature type="transmembrane region" description="Helical" evidence="1">
    <location>
        <begin position="12"/>
        <end position="33"/>
    </location>
</feature>
<dbReference type="PROSITE" id="PS50887">
    <property type="entry name" value="GGDEF"/>
    <property type="match status" value="1"/>
</dbReference>
<dbReference type="Pfam" id="PF08447">
    <property type="entry name" value="PAS_3"/>
    <property type="match status" value="1"/>
</dbReference>
<reference evidence="5" key="1">
    <citation type="submission" date="2018-06" db="EMBL/GenBank/DDBJ databases">
        <authorList>
            <person name="Zhirakovskaya E."/>
        </authorList>
    </citation>
    <scope>NUCLEOTIDE SEQUENCE</scope>
</reference>
<feature type="domain" description="GGDEF" evidence="4">
    <location>
        <begin position="661"/>
        <end position="741"/>
    </location>
</feature>
<evidence type="ECO:0000256" key="1">
    <source>
        <dbReference type="SAM" id="Phobius"/>
    </source>
</evidence>
<dbReference type="PANTHER" id="PTHR46663:SF3">
    <property type="entry name" value="SLL0267 PROTEIN"/>
    <property type="match status" value="1"/>
</dbReference>
<proteinExistence type="predicted"/>
<feature type="non-terminal residue" evidence="5">
    <location>
        <position position="741"/>
    </location>
</feature>
<dbReference type="PROSITE" id="PS50112">
    <property type="entry name" value="PAS"/>
    <property type="match status" value="2"/>
</dbReference>
<dbReference type="Gene3D" id="3.30.70.270">
    <property type="match status" value="1"/>
</dbReference>
<dbReference type="SMART" id="SM00086">
    <property type="entry name" value="PAC"/>
    <property type="match status" value="2"/>
</dbReference>
<dbReference type="SMART" id="SM00091">
    <property type="entry name" value="PAS"/>
    <property type="match status" value="2"/>
</dbReference>
<dbReference type="InterPro" id="IPR013655">
    <property type="entry name" value="PAS_fold_3"/>
</dbReference>
<evidence type="ECO:0000259" key="2">
    <source>
        <dbReference type="PROSITE" id="PS50112"/>
    </source>
</evidence>
<evidence type="ECO:0000259" key="3">
    <source>
        <dbReference type="PROSITE" id="PS50113"/>
    </source>
</evidence>
<dbReference type="EMBL" id="UOGC01000165">
    <property type="protein sequence ID" value="VAX24402.1"/>
    <property type="molecule type" value="Genomic_DNA"/>
</dbReference>
<sequence>MANKLRYLKSKSISVTIIAIFLLLITLLTYGVLKKIESNTRFSAIQSLETVLYTTHESVKGWIRDSEHDVFIIASDPTTRKLTKELIALQTRTGLQKSEPFIKLREHMKILLESRGDIGFFVISPDYINIASMRDTNVGTKNLIAEHKKGILDKAFKGSPQVVPPIPSDVPIKDAYGRMIKNYPTMFTLAPITDENGNIIAVLALRMDPSRDLSHIAQLGRIGKTGETYFFDKSAKLLTESRFDNDLQKTGLIEPEGHSILSIEIRDPGGNMTRGFIPSVARNKQPLTLAANNAINGKSGSSIKSYRDYRGVDVLGAWLWDDDIGFAMTTEIEKNDALIPYYATQTAMISVVGLATMLSLGLLLTVSLSRKRYEAELHKNRDSLAKAQTIANIGSWDWNIETGEIAWSDQIYRIFGLKPQESKPTYEAFMERIHPDDRAAVAKAVSDTAKRDKPYQIRHRITRPNGEERIISERGEITRNSTGKAIHMLGTVHDITERYMAEDDARLSAMVFENSIEGILVTDKHATIQKVNPAFTTITGYTSEEAIGQNPKMLQSNRQDKKFYDKMWGTIKKEGIWSGEIWNRRKNGEAYPEWLTITAIKDQSGEVVKYASVFYDITEMKENQEKIERLAYHDALTGLPNRQLLRDRIKTAATYAEQHDITGAILFIDLDNFKKANDSLGHVVGDELLQSVAVRILDSLREEDTVARIGGDEFVVILPEISDEFSLMVIPNRIVNALSYP</sequence>
<dbReference type="SUPFAM" id="SSF55785">
    <property type="entry name" value="PYP-like sensor domain (PAS domain)"/>
    <property type="match status" value="2"/>
</dbReference>
<dbReference type="Pfam" id="PF00990">
    <property type="entry name" value="GGDEF"/>
    <property type="match status" value="1"/>
</dbReference>
<keyword evidence="1" id="KW-0812">Transmembrane</keyword>
<dbReference type="NCBIfam" id="TIGR00229">
    <property type="entry name" value="sensory_box"/>
    <property type="match status" value="2"/>
</dbReference>
<organism evidence="5">
    <name type="scientific">hydrothermal vent metagenome</name>
    <dbReference type="NCBI Taxonomy" id="652676"/>
    <lineage>
        <taxon>unclassified sequences</taxon>
        <taxon>metagenomes</taxon>
        <taxon>ecological metagenomes</taxon>
    </lineage>
</organism>
<dbReference type="InterPro" id="IPR001610">
    <property type="entry name" value="PAC"/>
</dbReference>
<feature type="domain" description="PAS" evidence="2">
    <location>
        <begin position="504"/>
        <end position="550"/>
    </location>
</feature>
<evidence type="ECO:0000313" key="5">
    <source>
        <dbReference type="EMBL" id="VAX24402.1"/>
    </source>
</evidence>
<gene>
    <name evidence="5" type="ORF">MNBD_NITROSPINAE01-45</name>
</gene>
<dbReference type="PROSITE" id="PS50113">
    <property type="entry name" value="PAC"/>
    <property type="match status" value="2"/>
</dbReference>
<dbReference type="InterPro" id="IPR000014">
    <property type="entry name" value="PAS"/>
</dbReference>
<dbReference type="InterPro" id="IPR000700">
    <property type="entry name" value="PAS-assoc_C"/>
</dbReference>
<keyword evidence="1" id="KW-1133">Transmembrane helix</keyword>
<dbReference type="Gene3D" id="3.30.450.20">
    <property type="entry name" value="PAS domain"/>
    <property type="match status" value="2"/>
</dbReference>
<dbReference type="NCBIfam" id="TIGR00254">
    <property type="entry name" value="GGDEF"/>
    <property type="match status" value="1"/>
</dbReference>
<feature type="domain" description="PAC" evidence="3">
    <location>
        <begin position="455"/>
        <end position="507"/>
    </location>
</feature>
<keyword evidence="1" id="KW-0472">Membrane</keyword>
<dbReference type="CDD" id="cd00130">
    <property type="entry name" value="PAS"/>
    <property type="match status" value="2"/>
</dbReference>
<dbReference type="InterPro" id="IPR052163">
    <property type="entry name" value="DGC-Regulatory_Protein"/>
</dbReference>
<dbReference type="Gene3D" id="2.10.70.100">
    <property type="match status" value="1"/>
</dbReference>
<dbReference type="PANTHER" id="PTHR46663">
    <property type="entry name" value="DIGUANYLATE CYCLASE DGCT-RELATED"/>
    <property type="match status" value="1"/>
</dbReference>
<protein>
    <submittedName>
        <fullName evidence="5">Diguanylate cyclase/phosphodiesterase (GGDEF &amp; EAL domains) with PAS/PAC sensor(S)</fullName>
    </submittedName>
</protein>
<evidence type="ECO:0000259" key="4">
    <source>
        <dbReference type="PROSITE" id="PS50887"/>
    </source>
</evidence>